<proteinExistence type="predicted"/>
<accession>A0A382VAN8</accession>
<protein>
    <submittedName>
        <fullName evidence="1">Uncharacterized protein</fullName>
    </submittedName>
</protein>
<gene>
    <name evidence="1" type="ORF">METZ01_LOCUS396398</name>
</gene>
<organism evidence="1">
    <name type="scientific">marine metagenome</name>
    <dbReference type="NCBI Taxonomy" id="408172"/>
    <lineage>
        <taxon>unclassified sequences</taxon>
        <taxon>metagenomes</taxon>
        <taxon>ecological metagenomes</taxon>
    </lineage>
</organism>
<evidence type="ECO:0000313" key="1">
    <source>
        <dbReference type="EMBL" id="SVD43544.1"/>
    </source>
</evidence>
<name>A0A382VAN8_9ZZZZ</name>
<dbReference type="EMBL" id="UINC01150477">
    <property type="protein sequence ID" value="SVD43544.1"/>
    <property type="molecule type" value="Genomic_DNA"/>
</dbReference>
<reference evidence="1" key="1">
    <citation type="submission" date="2018-05" db="EMBL/GenBank/DDBJ databases">
        <authorList>
            <person name="Lanie J.A."/>
            <person name="Ng W.-L."/>
            <person name="Kazmierczak K.M."/>
            <person name="Andrzejewski T.M."/>
            <person name="Davidsen T.M."/>
            <person name="Wayne K.J."/>
            <person name="Tettelin H."/>
            <person name="Glass J.I."/>
            <person name="Rusch D."/>
            <person name="Podicherti R."/>
            <person name="Tsui H.-C.T."/>
            <person name="Winkler M.E."/>
        </authorList>
    </citation>
    <scope>NUCLEOTIDE SEQUENCE</scope>
</reference>
<sequence>MNYVFVDTIRFLALRSYIIFSTTKLKSATLKQKFSGHFEKLAPT</sequence>
<dbReference type="AlphaFoldDB" id="A0A382VAN8"/>